<proteinExistence type="predicted"/>
<gene>
    <name evidence="2" type="ORF">ALEPTO_LOCUS632</name>
</gene>
<protein>
    <submittedName>
        <fullName evidence="2">7874_t:CDS:1</fullName>
    </submittedName>
</protein>
<accession>A0A9N8V6D9</accession>
<feature type="chain" id="PRO_5040281104" evidence="1">
    <location>
        <begin position="25"/>
        <end position="166"/>
    </location>
</feature>
<organism evidence="2 3">
    <name type="scientific">Ambispora leptoticha</name>
    <dbReference type="NCBI Taxonomy" id="144679"/>
    <lineage>
        <taxon>Eukaryota</taxon>
        <taxon>Fungi</taxon>
        <taxon>Fungi incertae sedis</taxon>
        <taxon>Mucoromycota</taxon>
        <taxon>Glomeromycotina</taxon>
        <taxon>Glomeromycetes</taxon>
        <taxon>Archaeosporales</taxon>
        <taxon>Ambisporaceae</taxon>
        <taxon>Ambispora</taxon>
    </lineage>
</organism>
<evidence type="ECO:0000256" key="1">
    <source>
        <dbReference type="SAM" id="SignalP"/>
    </source>
</evidence>
<evidence type="ECO:0000313" key="3">
    <source>
        <dbReference type="Proteomes" id="UP000789508"/>
    </source>
</evidence>
<dbReference type="OrthoDB" id="2401648at2759"/>
<feature type="signal peptide" evidence="1">
    <location>
        <begin position="1"/>
        <end position="24"/>
    </location>
</feature>
<keyword evidence="3" id="KW-1185">Reference proteome</keyword>
<sequence>MTKNTNLFLIIVLIFNLFLSSSTGVPAPTLEKRALWPQLVGRACYNLSPTCSLFGEFTFTQLAFQFTRIFGQINEGFNNPNPSAYTFGIFTTQNDGTLVKSLTPTFSVNAPPGGTSAIQLDVPDIALQPNLPLASNPAQTATDVHNLWLRISMGNTILCSAQILLT</sequence>
<dbReference type="AlphaFoldDB" id="A0A9N8V6D9"/>
<comment type="caution">
    <text evidence="2">The sequence shown here is derived from an EMBL/GenBank/DDBJ whole genome shotgun (WGS) entry which is preliminary data.</text>
</comment>
<dbReference type="Proteomes" id="UP000789508">
    <property type="component" value="Unassembled WGS sequence"/>
</dbReference>
<reference evidence="2" key="1">
    <citation type="submission" date="2021-06" db="EMBL/GenBank/DDBJ databases">
        <authorList>
            <person name="Kallberg Y."/>
            <person name="Tangrot J."/>
            <person name="Rosling A."/>
        </authorList>
    </citation>
    <scope>NUCLEOTIDE SEQUENCE</scope>
    <source>
        <strain evidence="2">FL130A</strain>
    </source>
</reference>
<keyword evidence="1" id="KW-0732">Signal</keyword>
<evidence type="ECO:0000313" key="2">
    <source>
        <dbReference type="EMBL" id="CAG8445315.1"/>
    </source>
</evidence>
<dbReference type="EMBL" id="CAJVPS010000048">
    <property type="protein sequence ID" value="CAG8445315.1"/>
    <property type="molecule type" value="Genomic_DNA"/>
</dbReference>
<name>A0A9N8V6D9_9GLOM</name>